<gene>
    <name evidence="10" type="ORF">JOD01_001579</name>
</gene>
<dbReference type="NCBIfam" id="TIGR00644">
    <property type="entry name" value="recJ"/>
    <property type="match status" value="1"/>
</dbReference>
<dbReference type="InterPro" id="IPR003156">
    <property type="entry name" value="DHHA1_dom"/>
</dbReference>
<dbReference type="GO" id="GO:0003676">
    <property type="term" value="F:nucleic acid binding"/>
    <property type="evidence" value="ECO:0007669"/>
    <property type="project" value="InterPro"/>
</dbReference>
<reference evidence="10" key="1">
    <citation type="submission" date="2021-01" db="EMBL/GenBank/DDBJ databases">
        <title>Genomic Encyclopedia of Type Strains, Phase IV (KMG-IV): sequencing the most valuable type-strain genomes for metagenomic binning, comparative biology and taxonomic classification.</title>
        <authorList>
            <person name="Goeker M."/>
        </authorList>
    </citation>
    <scope>NUCLEOTIDE SEQUENCE</scope>
    <source>
        <strain evidence="10">DSM 25523</strain>
    </source>
</reference>
<dbReference type="AlphaFoldDB" id="A0A938XYI0"/>
<organism evidence="10 11">
    <name type="scientific">Brevibacillus fulvus</name>
    <dbReference type="NCBI Taxonomy" id="1125967"/>
    <lineage>
        <taxon>Bacteria</taxon>
        <taxon>Bacillati</taxon>
        <taxon>Bacillota</taxon>
        <taxon>Bacilli</taxon>
        <taxon>Bacillales</taxon>
        <taxon>Paenibacillaceae</taxon>
        <taxon>Brevibacillus</taxon>
    </lineage>
</organism>
<dbReference type="Gene3D" id="3.90.1640.30">
    <property type="match status" value="1"/>
</dbReference>
<comment type="caution">
    <text evidence="10">The sequence shown here is derived from an EMBL/GenBank/DDBJ whole genome shotgun (WGS) entry which is preliminary data.</text>
</comment>
<feature type="domain" description="DDH" evidence="6">
    <location>
        <begin position="83"/>
        <end position="226"/>
    </location>
</feature>
<feature type="domain" description="Single-stranded-DNA-specific exonuclease RecJ C-terminal" evidence="8">
    <location>
        <begin position="568"/>
        <end position="782"/>
    </location>
</feature>
<dbReference type="PANTHER" id="PTHR30255">
    <property type="entry name" value="SINGLE-STRANDED-DNA-SPECIFIC EXONUCLEASE RECJ"/>
    <property type="match status" value="1"/>
</dbReference>
<sequence>MLKAKTRWQLAAYDEKVAEELARSGDLPPFIAKLLVIRGIQTAEQARNFLQISPQQFHDPFLLDGMAKSVERIRRAIEQGEPICVYGDYDADGVSSTALVVHLFRELGAQFDYYIPNRFTEGYGLHNEALKQIRERGFGLVVTVDTGISAVEQARYAQELGLDLIITDHHEPPAQIPEAYAVINPKKPNCPYPFEMLAGVGVAFKLAHALLGEPPMHLIDFAAIGTIADLVPLVDENRILASLGLRRLNQTHHVGLQALVRVCGLAETELSSGHVGFALGPRINAGGRLETAETAIKLMTTTDAAEADELAAALDELNRERQELVHTMTEEAVAMVLAEFPPEENQVLVVAKEGWNVGVVGIVASRLVEKFYRPTIVLGIDPEKGTAKGSARSIAGFDMYEALTACKELLPHYGGHTMAAGMTLPVENLAPLRVKLNQLAQDWLTEEDFMPLTRVDVAVAIEQVDLALIEQMEALAPFGMGNPTPLILLEQVESTAMRLIGREDSHLKCSLVKDGKAIDAIGFQLAHLAAQITPKAKLQVLGELSINEWNGNRKAQLTIRDMAVPHQQIFDWRGSREKRAKWLQVINQDQGVLTVTFRQQSFQEISAWLSEFQQQANKEIRLEYAGAESYRLADGNAYRTLILYDLPSRKSVLRHILCQMRHAERIYCLFGDPDASFDLVQFPTRDQFKLLYQMFRQFPMIEKGQLDALARKLQLKRAVLDKMLAVFLELQFIQEEAERVRLHPEPAKQALDRSQFYQEWQEEAELAEELLLSSYESLVQYMNQWVEPVPAP</sequence>
<keyword evidence="3" id="KW-0540">Nuclease</keyword>
<dbReference type="GO" id="GO:0006310">
    <property type="term" value="P:DNA recombination"/>
    <property type="evidence" value="ECO:0007669"/>
    <property type="project" value="InterPro"/>
</dbReference>
<keyword evidence="4 10" id="KW-0378">Hydrolase</keyword>
<dbReference type="InterPro" id="IPR018779">
    <property type="entry name" value="RecJ_C"/>
</dbReference>
<evidence type="ECO:0000256" key="2">
    <source>
        <dbReference type="ARBA" id="ARBA00019841"/>
    </source>
</evidence>
<dbReference type="RefSeq" id="WP_204517688.1">
    <property type="nucleotide sequence ID" value="NZ_BAABIN010000007.1"/>
</dbReference>
<evidence type="ECO:0000313" key="11">
    <source>
        <dbReference type="Proteomes" id="UP000717624"/>
    </source>
</evidence>
<feature type="domain" description="RecJ OB" evidence="9">
    <location>
        <begin position="455"/>
        <end position="561"/>
    </location>
</feature>
<name>A0A938XYI0_9BACL</name>
<evidence type="ECO:0000313" key="10">
    <source>
        <dbReference type="EMBL" id="MBM7589978.1"/>
    </source>
</evidence>
<evidence type="ECO:0000256" key="3">
    <source>
        <dbReference type="ARBA" id="ARBA00022722"/>
    </source>
</evidence>
<dbReference type="Pfam" id="PF01368">
    <property type="entry name" value="DHH"/>
    <property type="match status" value="1"/>
</dbReference>
<dbReference type="Pfam" id="PF17768">
    <property type="entry name" value="RecJ_OB"/>
    <property type="match status" value="1"/>
</dbReference>
<dbReference type="GO" id="GO:0008409">
    <property type="term" value="F:5'-3' exonuclease activity"/>
    <property type="evidence" value="ECO:0007669"/>
    <property type="project" value="InterPro"/>
</dbReference>
<evidence type="ECO:0000256" key="4">
    <source>
        <dbReference type="ARBA" id="ARBA00022801"/>
    </source>
</evidence>
<evidence type="ECO:0000259" key="8">
    <source>
        <dbReference type="Pfam" id="PF10141"/>
    </source>
</evidence>
<evidence type="ECO:0000259" key="6">
    <source>
        <dbReference type="Pfam" id="PF01368"/>
    </source>
</evidence>
<evidence type="ECO:0000259" key="7">
    <source>
        <dbReference type="Pfam" id="PF02272"/>
    </source>
</evidence>
<dbReference type="EMBL" id="JAFBEB010000004">
    <property type="protein sequence ID" value="MBM7589978.1"/>
    <property type="molecule type" value="Genomic_DNA"/>
</dbReference>
<feature type="domain" description="DHHA1" evidence="7">
    <location>
        <begin position="345"/>
        <end position="440"/>
    </location>
</feature>
<protein>
    <recommendedName>
        <fullName evidence="2">Single-stranded-DNA-specific exonuclease RecJ</fullName>
    </recommendedName>
</protein>
<dbReference type="InterPro" id="IPR038763">
    <property type="entry name" value="DHH_sf"/>
</dbReference>
<evidence type="ECO:0000256" key="1">
    <source>
        <dbReference type="ARBA" id="ARBA00005915"/>
    </source>
</evidence>
<proteinExistence type="inferred from homology"/>
<dbReference type="PANTHER" id="PTHR30255:SF2">
    <property type="entry name" value="SINGLE-STRANDED-DNA-SPECIFIC EXONUCLEASE RECJ"/>
    <property type="match status" value="1"/>
</dbReference>
<dbReference type="GO" id="GO:0006281">
    <property type="term" value="P:DNA repair"/>
    <property type="evidence" value="ECO:0007669"/>
    <property type="project" value="InterPro"/>
</dbReference>
<dbReference type="InterPro" id="IPR051673">
    <property type="entry name" value="SSDNA_exonuclease_RecJ"/>
</dbReference>
<dbReference type="InterPro" id="IPR041122">
    <property type="entry name" value="RecJ_OB"/>
</dbReference>
<dbReference type="Proteomes" id="UP000717624">
    <property type="component" value="Unassembled WGS sequence"/>
</dbReference>
<comment type="similarity">
    <text evidence="1">Belongs to the RecJ family.</text>
</comment>
<dbReference type="Pfam" id="PF02272">
    <property type="entry name" value="DHHA1"/>
    <property type="match status" value="1"/>
</dbReference>
<dbReference type="InterPro" id="IPR004610">
    <property type="entry name" value="RecJ"/>
</dbReference>
<dbReference type="SUPFAM" id="SSF64182">
    <property type="entry name" value="DHH phosphoesterases"/>
    <property type="match status" value="1"/>
</dbReference>
<dbReference type="Gene3D" id="3.10.310.30">
    <property type="match status" value="1"/>
</dbReference>
<keyword evidence="5 10" id="KW-0269">Exonuclease</keyword>
<dbReference type="Pfam" id="PF10141">
    <property type="entry name" value="ssDNA-exonuc_C"/>
    <property type="match status" value="1"/>
</dbReference>
<accession>A0A938XYI0</accession>
<evidence type="ECO:0000256" key="5">
    <source>
        <dbReference type="ARBA" id="ARBA00022839"/>
    </source>
</evidence>
<evidence type="ECO:0000259" key="9">
    <source>
        <dbReference type="Pfam" id="PF17768"/>
    </source>
</evidence>
<keyword evidence="11" id="KW-1185">Reference proteome</keyword>
<dbReference type="InterPro" id="IPR001667">
    <property type="entry name" value="DDH_dom"/>
</dbReference>